<gene>
    <name evidence="3" type="ORF">COT89_00665</name>
</gene>
<evidence type="ECO:0000313" key="4">
    <source>
        <dbReference type="Proteomes" id="UP000231466"/>
    </source>
</evidence>
<dbReference type="Pfam" id="PF00834">
    <property type="entry name" value="Ribul_P_3_epim"/>
    <property type="match status" value="1"/>
</dbReference>
<dbReference type="Gene3D" id="3.20.20.70">
    <property type="entry name" value="Aldolase class I"/>
    <property type="match status" value="1"/>
</dbReference>
<dbReference type="InterPro" id="IPR000056">
    <property type="entry name" value="Ribul_P_3_epim-like"/>
</dbReference>
<name>A0A2H0VGL1_9BACT</name>
<dbReference type="AlphaFoldDB" id="A0A2H0VGL1"/>
<dbReference type="EMBL" id="PFAH01000002">
    <property type="protein sequence ID" value="PIR98211.1"/>
    <property type="molecule type" value="Genomic_DNA"/>
</dbReference>
<dbReference type="Proteomes" id="UP000231466">
    <property type="component" value="Unassembled WGS sequence"/>
</dbReference>
<sequence>MIIPAINCPDFTGASRNIRLAERFLPPSIGWIHIDVSDGKYTKTKSWGDVHDFITLNLRLNIEVHLMVEDIEKRVHDWLRVGARRIIVPVEKINEDLIKQVKAGGAELVPSLDINTAKEDALPYLNKFNYVNLLTVPAGPSGHKMSSGAPKKIEFLRGENRGVKIEVDGGVDPETAIQFLGVGADILVSGSYIFESPDPSQAYRELELLI</sequence>
<keyword evidence="2" id="KW-0413">Isomerase</keyword>
<dbReference type="GO" id="GO:0046872">
    <property type="term" value="F:metal ion binding"/>
    <property type="evidence" value="ECO:0007669"/>
    <property type="project" value="UniProtKB-KW"/>
</dbReference>
<dbReference type="InterPro" id="IPR013785">
    <property type="entry name" value="Aldolase_TIM"/>
</dbReference>
<dbReference type="GO" id="GO:0005975">
    <property type="term" value="P:carbohydrate metabolic process"/>
    <property type="evidence" value="ECO:0007669"/>
    <property type="project" value="InterPro"/>
</dbReference>
<dbReference type="InterPro" id="IPR011060">
    <property type="entry name" value="RibuloseP-bd_barrel"/>
</dbReference>
<organism evidence="3 4">
    <name type="scientific">Candidatus Colwellbacteria bacterium CG10_big_fil_rev_8_21_14_0_10_42_22</name>
    <dbReference type="NCBI Taxonomy" id="1974540"/>
    <lineage>
        <taxon>Bacteria</taxon>
        <taxon>Candidatus Colwelliibacteriota</taxon>
    </lineage>
</organism>
<dbReference type="PANTHER" id="PTHR11749">
    <property type="entry name" value="RIBULOSE-5-PHOSPHATE-3-EPIMERASE"/>
    <property type="match status" value="1"/>
</dbReference>
<reference evidence="4" key="1">
    <citation type="submission" date="2017-09" db="EMBL/GenBank/DDBJ databases">
        <title>Depth-based differentiation of microbial function through sediment-hosted aquifers and enrichment of novel symbionts in the deep terrestrial subsurface.</title>
        <authorList>
            <person name="Probst A.J."/>
            <person name="Ladd B."/>
            <person name="Jarett J.K."/>
            <person name="Geller-Mcgrath D.E."/>
            <person name="Sieber C.M.K."/>
            <person name="Emerson J.B."/>
            <person name="Anantharaman K."/>
            <person name="Thomas B.C."/>
            <person name="Malmstrom R."/>
            <person name="Stieglmeier M."/>
            <person name="Klingl A."/>
            <person name="Woyke T."/>
            <person name="Ryan C.M."/>
            <person name="Banfield J.F."/>
        </authorList>
    </citation>
    <scope>NUCLEOTIDE SEQUENCE [LARGE SCALE GENOMIC DNA]</scope>
</reference>
<proteinExistence type="predicted"/>
<evidence type="ECO:0000256" key="1">
    <source>
        <dbReference type="ARBA" id="ARBA00022723"/>
    </source>
</evidence>
<protein>
    <recommendedName>
        <fullName evidence="5">Ribulose-phosphate 3-epimerase</fullName>
    </recommendedName>
</protein>
<dbReference type="SUPFAM" id="SSF51366">
    <property type="entry name" value="Ribulose-phoshate binding barrel"/>
    <property type="match status" value="1"/>
</dbReference>
<evidence type="ECO:0008006" key="5">
    <source>
        <dbReference type="Google" id="ProtNLM"/>
    </source>
</evidence>
<evidence type="ECO:0000313" key="3">
    <source>
        <dbReference type="EMBL" id="PIR98211.1"/>
    </source>
</evidence>
<keyword evidence="1" id="KW-0479">Metal-binding</keyword>
<accession>A0A2H0VGL1</accession>
<evidence type="ECO:0000256" key="2">
    <source>
        <dbReference type="ARBA" id="ARBA00023235"/>
    </source>
</evidence>
<comment type="caution">
    <text evidence="3">The sequence shown here is derived from an EMBL/GenBank/DDBJ whole genome shotgun (WGS) entry which is preliminary data.</text>
</comment>
<dbReference type="GO" id="GO:0016857">
    <property type="term" value="F:racemase and epimerase activity, acting on carbohydrates and derivatives"/>
    <property type="evidence" value="ECO:0007669"/>
    <property type="project" value="InterPro"/>
</dbReference>